<evidence type="ECO:0000313" key="2">
    <source>
        <dbReference type="Proteomes" id="UP000032266"/>
    </source>
</evidence>
<organism evidence="1 2">
    <name type="scientific">Gynuella sunshinyii YC6258</name>
    <dbReference type="NCBI Taxonomy" id="1445510"/>
    <lineage>
        <taxon>Bacteria</taxon>
        <taxon>Pseudomonadati</taxon>
        <taxon>Pseudomonadota</taxon>
        <taxon>Gammaproteobacteria</taxon>
        <taxon>Oceanospirillales</taxon>
        <taxon>Saccharospirillaceae</taxon>
        <taxon>Gynuella</taxon>
    </lineage>
</organism>
<proteinExistence type="predicted"/>
<evidence type="ECO:0000313" key="1">
    <source>
        <dbReference type="EMBL" id="AJQ96125.1"/>
    </source>
</evidence>
<name>A0A0C5V9U3_9GAMM</name>
<protein>
    <submittedName>
        <fullName evidence="1">Uncharacterized protein</fullName>
    </submittedName>
</protein>
<dbReference type="AlphaFoldDB" id="A0A0C5V9U3"/>
<gene>
    <name evidence="1" type="ORF">YC6258_04089</name>
</gene>
<dbReference type="Proteomes" id="UP000032266">
    <property type="component" value="Chromosome"/>
</dbReference>
<reference evidence="1 2" key="1">
    <citation type="submission" date="2014-01" db="EMBL/GenBank/DDBJ databases">
        <title>Full genme sequencing of cellulolytic bacterium Gynuella sunshinyii YC6258T gen. nov., sp. nov.</title>
        <authorList>
            <person name="Khan H."/>
            <person name="Chung E.J."/>
            <person name="Chung Y.R."/>
        </authorList>
    </citation>
    <scope>NUCLEOTIDE SEQUENCE [LARGE SCALE GENOMIC DNA]</scope>
    <source>
        <strain evidence="1 2">YC6258</strain>
    </source>
</reference>
<dbReference type="KEGG" id="gsn:YC6258_04089"/>
<accession>A0A0C5V9U3</accession>
<dbReference type="HOGENOM" id="CLU_2287554_0_0_6"/>
<keyword evidence="2" id="KW-1185">Reference proteome</keyword>
<sequence>MLKSVHRPAISSRKIVLRYFSCIESTLDERSSVPVWYGLNKTENNIQDKQQNRPIDSEKSAPLSDHIPDFSGLQRTMSILVSERYSLFFIWQNALYLAEFQ</sequence>
<dbReference type="EMBL" id="CP007142">
    <property type="protein sequence ID" value="AJQ96125.1"/>
    <property type="molecule type" value="Genomic_DNA"/>
</dbReference>